<evidence type="ECO:0000256" key="6">
    <source>
        <dbReference type="ARBA" id="ARBA00023004"/>
    </source>
</evidence>
<dbReference type="GO" id="GO:0016020">
    <property type="term" value="C:membrane"/>
    <property type="evidence" value="ECO:0007669"/>
    <property type="project" value="UniProtKB-SubCell"/>
</dbReference>
<protein>
    <submittedName>
        <fullName evidence="9">Succinate dehydrogenase cytochrome b subunit</fullName>
    </submittedName>
</protein>
<evidence type="ECO:0000313" key="9">
    <source>
        <dbReference type="EMBL" id="QUC09998.1"/>
    </source>
</evidence>
<proteinExistence type="predicted"/>
<name>A0AB37HW84_9ACTN</name>
<feature type="transmembrane region" description="Helical" evidence="8">
    <location>
        <begin position="146"/>
        <end position="171"/>
    </location>
</feature>
<feature type="transmembrane region" description="Helical" evidence="8">
    <location>
        <begin position="192"/>
        <end position="213"/>
    </location>
</feature>
<evidence type="ECO:0000256" key="7">
    <source>
        <dbReference type="ARBA" id="ARBA00023136"/>
    </source>
</evidence>
<dbReference type="NCBIfam" id="TIGR02046">
    <property type="entry name" value="sdhC_b558_fam"/>
    <property type="match status" value="1"/>
</dbReference>
<feature type="transmembrane region" description="Helical" evidence="8">
    <location>
        <begin position="275"/>
        <end position="302"/>
    </location>
</feature>
<gene>
    <name evidence="9" type="ORF">J5A53_09235</name>
</gene>
<evidence type="ECO:0000256" key="2">
    <source>
        <dbReference type="ARBA" id="ARBA00022617"/>
    </source>
</evidence>
<accession>A0AB37HW84</accession>
<keyword evidence="3 8" id="KW-0812">Transmembrane</keyword>
<evidence type="ECO:0000256" key="1">
    <source>
        <dbReference type="ARBA" id="ARBA00004370"/>
    </source>
</evidence>
<dbReference type="AlphaFoldDB" id="A0AB37HW84"/>
<dbReference type="Gene3D" id="1.20.1300.10">
    <property type="entry name" value="Fumarate reductase/succinate dehydrogenase, transmembrane subunit"/>
    <property type="match status" value="1"/>
</dbReference>
<dbReference type="InterPro" id="IPR000701">
    <property type="entry name" value="SuccDH_FuR_B_TM-su"/>
</dbReference>
<evidence type="ECO:0000256" key="4">
    <source>
        <dbReference type="ARBA" id="ARBA00022723"/>
    </source>
</evidence>
<dbReference type="GO" id="GO:0046872">
    <property type="term" value="F:metal ion binding"/>
    <property type="evidence" value="ECO:0007669"/>
    <property type="project" value="UniProtKB-KW"/>
</dbReference>
<dbReference type="InterPro" id="IPR011138">
    <property type="entry name" value="Cytochrome_b-558"/>
</dbReference>
<evidence type="ECO:0000256" key="3">
    <source>
        <dbReference type="ARBA" id="ARBA00022692"/>
    </source>
</evidence>
<keyword evidence="7 8" id="KW-0472">Membrane</keyword>
<evidence type="ECO:0000313" key="10">
    <source>
        <dbReference type="Proteomes" id="UP000677180"/>
    </source>
</evidence>
<dbReference type="Pfam" id="PF01127">
    <property type="entry name" value="Sdh_cyt"/>
    <property type="match status" value="1"/>
</dbReference>
<dbReference type="CDD" id="cd03498">
    <property type="entry name" value="SQR_TypeB_2_TM"/>
    <property type="match status" value="1"/>
</dbReference>
<evidence type="ECO:0000256" key="5">
    <source>
        <dbReference type="ARBA" id="ARBA00022989"/>
    </source>
</evidence>
<keyword evidence="6" id="KW-0408">Iron</keyword>
<feature type="transmembrane region" description="Helical" evidence="8">
    <location>
        <begin position="88"/>
        <end position="107"/>
    </location>
</feature>
<organism evidence="9 10">
    <name type="scientific">Arachnia propionica</name>
    <dbReference type="NCBI Taxonomy" id="1750"/>
    <lineage>
        <taxon>Bacteria</taxon>
        <taxon>Bacillati</taxon>
        <taxon>Actinomycetota</taxon>
        <taxon>Actinomycetes</taxon>
        <taxon>Propionibacteriales</taxon>
        <taxon>Propionibacteriaceae</taxon>
        <taxon>Arachnia</taxon>
    </lineage>
</organism>
<dbReference type="SUPFAM" id="SSF81343">
    <property type="entry name" value="Fumarate reductase respiratory complex transmembrane subunits"/>
    <property type="match status" value="1"/>
</dbReference>
<keyword evidence="5 8" id="KW-1133">Transmembrane helix</keyword>
<dbReference type="InterPro" id="IPR034804">
    <property type="entry name" value="SQR/QFR_C/D"/>
</dbReference>
<sequence length="304" mass="33410">MASGTGLGAYPATPPGPVPERVLKGIFSSLPGSVKPLLGAGLARFCDGATLNRTRCAKQRRKAARVTFVATTLTIHQRALRSTVVRKALMAVTGLILIVFLLVHMYGNLKMFVGYEAFDHYAHWLKGASEDGGILYPVMPKGQFIWVFRAALLLAIALHIWSAATLSVKTIKNRGDKYQVTKRQAQTYASRTMRWGGVIILVFVIFHLIQFTIVPGILGGDGAKPHTMVIAGFQQWWITVFYAFSIALVCMHIRHGFWSAFATLGGNLSANSRKWLNIIALVVSVVLYAGFMIMPLCVQFGILK</sequence>
<reference evidence="9" key="1">
    <citation type="submission" date="2021-03" db="EMBL/GenBank/DDBJ databases">
        <title>Human Oral Microbial Genomes.</title>
        <authorList>
            <person name="Johnston C.D."/>
            <person name="Chen T."/>
            <person name="Dewhirst F.E."/>
        </authorList>
    </citation>
    <scope>NUCLEOTIDE SEQUENCE</scope>
    <source>
        <strain evidence="9">F0714</strain>
    </source>
</reference>
<dbReference type="EMBL" id="CP072385">
    <property type="protein sequence ID" value="QUC09998.1"/>
    <property type="molecule type" value="Genomic_DNA"/>
</dbReference>
<dbReference type="Proteomes" id="UP000677180">
    <property type="component" value="Chromosome"/>
</dbReference>
<evidence type="ECO:0000256" key="8">
    <source>
        <dbReference type="SAM" id="Phobius"/>
    </source>
</evidence>
<keyword evidence="2" id="KW-0349">Heme</keyword>
<feature type="transmembrane region" description="Helical" evidence="8">
    <location>
        <begin position="233"/>
        <end position="254"/>
    </location>
</feature>
<comment type="subcellular location">
    <subcellularLocation>
        <location evidence="1">Membrane</location>
    </subcellularLocation>
</comment>
<keyword evidence="4" id="KW-0479">Metal-binding</keyword>